<dbReference type="Proteomes" id="UP000664344">
    <property type="component" value="Unassembled WGS sequence"/>
</dbReference>
<evidence type="ECO:0000259" key="1">
    <source>
        <dbReference type="Pfam" id="PF01261"/>
    </source>
</evidence>
<gene>
    <name evidence="2" type="ORF">JYP53_00420</name>
</gene>
<dbReference type="GO" id="GO:0016853">
    <property type="term" value="F:isomerase activity"/>
    <property type="evidence" value="ECO:0007669"/>
    <property type="project" value="UniProtKB-KW"/>
</dbReference>
<dbReference type="InterPro" id="IPR036237">
    <property type="entry name" value="Xyl_isomerase-like_sf"/>
</dbReference>
<keyword evidence="3" id="KW-1185">Reference proteome</keyword>
<dbReference type="PANTHER" id="PTHR12110">
    <property type="entry name" value="HYDROXYPYRUVATE ISOMERASE"/>
    <property type="match status" value="1"/>
</dbReference>
<reference evidence="2 3" key="1">
    <citation type="submission" date="2021-02" db="EMBL/GenBank/DDBJ databases">
        <title>PHA producing bacteria isolated from coastal sediment in Guangdong, Shenzhen.</title>
        <authorList>
            <person name="Zheng W."/>
            <person name="Yu S."/>
            <person name="Huang Y."/>
        </authorList>
    </citation>
    <scope>NUCLEOTIDE SEQUENCE [LARGE SCALE GENOMIC DNA]</scope>
    <source>
        <strain evidence="2 3">TN21-5</strain>
    </source>
</reference>
<dbReference type="Gene3D" id="3.20.20.150">
    <property type="entry name" value="Divalent-metal-dependent TIM barrel enzymes"/>
    <property type="match status" value="1"/>
</dbReference>
<dbReference type="InterPro" id="IPR013022">
    <property type="entry name" value="Xyl_isomerase-like_TIM-brl"/>
</dbReference>
<evidence type="ECO:0000313" key="2">
    <source>
        <dbReference type="EMBL" id="MBN7768366.1"/>
    </source>
</evidence>
<organism evidence="2 3">
    <name type="scientific">Marinobacter daepoensis</name>
    <dbReference type="NCBI Taxonomy" id="262077"/>
    <lineage>
        <taxon>Bacteria</taxon>
        <taxon>Pseudomonadati</taxon>
        <taxon>Pseudomonadota</taxon>
        <taxon>Gammaproteobacteria</taxon>
        <taxon>Pseudomonadales</taxon>
        <taxon>Marinobacteraceae</taxon>
        <taxon>Marinobacter</taxon>
    </lineage>
</organism>
<evidence type="ECO:0000313" key="3">
    <source>
        <dbReference type="Proteomes" id="UP000664344"/>
    </source>
</evidence>
<dbReference type="EMBL" id="JAFKDB010000002">
    <property type="protein sequence ID" value="MBN7768366.1"/>
    <property type="molecule type" value="Genomic_DNA"/>
</dbReference>
<dbReference type="PANTHER" id="PTHR12110:SF48">
    <property type="entry name" value="BLL3656 PROTEIN"/>
    <property type="match status" value="1"/>
</dbReference>
<keyword evidence="2" id="KW-0413">Isomerase</keyword>
<dbReference type="Pfam" id="PF01261">
    <property type="entry name" value="AP_endonuc_2"/>
    <property type="match status" value="1"/>
</dbReference>
<sequence>MKHQRTLSLHHLTALDVAPIDLPAYAAQAGCDYVGVFCDLPGVKAAGYPTLSPGESEQQFREALIAHDISVNNLELFQIRPDTEIYEFREGLAMGNRLGARQITVHVHDADPVRSVAAFSELCRIAADYGLDVALEFTSFSAVRTLEEALALLRAANRTNGRLALDLLHFFRNGGTLNAIHSLEPQELGYVQVCDGMYQTPEDLYAEAVKNRMLPGDGEFPIRQVLSMIPDHIIVDIEVPQMRFKEQGISARSRIALAVERTIRTFSPR</sequence>
<dbReference type="RefSeq" id="WP_206556346.1">
    <property type="nucleotide sequence ID" value="NZ_JAFKDB010000002.1"/>
</dbReference>
<proteinExistence type="predicted"/>
<dbReference type="SUPFAM" id="SSF51658">
    <property type="entry name" value="Xylose isomerase-like"/>
    <property type="match status" value="1"/>
</dbReference>
<name>A0ABS3BBY6_9GAMM</name>
<protein>
    <submittedName>
        <fullName evidence="2">Sugar phosphate isomerase/epimerase</fullName>
    </submittedName>
</protein>
<feature type="domain" description="Xylose isomerase-like TIM barrel" evidence="1">
    <location>
        <begin position="24"/>
        <end position="231"/>
    </location>
</feature>
<dbReference type="InterPro" id="IPR050312">
    <property type="entry name" value="IolE/XylAMocC-like"/>
</dbReference>
<comment type="caution">
    <text evidence="2">The sequence shown here is derived from an EMBL/GenBank/DDBJ whole genome shotgun (WGS) entry which is preliminary data.</text>
</comment>
<accession>A0ABS3BBY6</accession>